<dbReference type="EMBL" id="JAVXUO010001125">
    <property type="protein sequence ID" value="KAK2985750.1"/>
    <property type="molecule type" value="Genomic_DNA"/>
</dbReference>
<protein>
    <submittedName>
        <fullName evidence="2">Uncharacterized protein</fullName>
    </submittedName>
</protein>
<dbReference type="Pfam" id="PF07797">
    <property type="entry name" value="DUF1639"/>
    <property type="match status" value="1"/>
</dbReference>
<dbReference type="PANTHER" id="PTHR33130">
    <property type="entry name" value="PUTATIVE (DUF1639)-RELATED"/>
    <property type="match status" value="1"/>
</dbReference>
<evidence type="ECO:0000256" key="1">
    <source>
        <dbReference type="SAM" id="MobiDB-lite"/>
    </source>
</evidence>
<reference evidence="2" key="1">
    <citation type="submission" date="2022-12" db="EMBL/GenBank/DDBJ databases">
        <title>Draft genome assemblies for two species of Escallonia (Escalloniales).</title>
        <authorList>
            <person name="Chanderbali A."/>
            <person name="Dervinis C."/>
            <person name="Anghel I."/>
            <person name="Soltis D."/>
            <person name="Soltis P."/>
            <person name="Zapata F."/>
        </authorList>
    </citation>
    <scope>NUCLEOTIDE SEQUENCE</scope>
    <source>
        <strain evidence="2">UCBG92.1500</strain>
        <tissue evidence="2">Leaf</tissue>
    </source>
</reference>
<sequence length="96" mass="11000">MATLLGLNGLRVNSVWDGLGKPKSLEANPHNKRTPNGEEKKEKRRTLAIEFTRKETEEDVFTMTGARPSRWPKKLPRTVQRQIGFYEFSLVISTVD</sequence>
<dbReference type="PANTHER" id="PTHR33130:SF40">
    <property type="entry name" value="CHROMOGRANIN (DUF1639)"/>
    <property type="match status" value="1"/>
</dbReference>
<accession>A0AA88SBF4</accession>
<gene>
    <name evidence="2" type="ORF">RJ640_005450</name>
</gene>
<dbReference type="AlphaFoldDB" id="A0AA88SBF4"/>
<dbReference type="InterPro" id="IPR012438">
    <property type="entry name" value="DUF1639"/>
</dbReference>
<comment type="caution">
    <text evidence="2">The sequence shown here is derived from an EMBL/GenBank/DDBJ whole genome shotgun (WGS) entry which is preliminary data.</text>
</comment>
<feature type="region of interest" description="Disordered" evidence="1">
    <location>
        <begin position="18"/>
        <end position="43"/>
    </location>
</feature>
<proteinExistence type="predicted"/>
<name>A0AA88SBF4_9ASTE</name>
<organism evidence="2 3">
    <name type="scientific">Escallonia rubra</name>
    <dbReference type="NCBI Taxonomy" id="112253"/>
    <lineage>
        <taxon>Eukaryota</taxon>
        <taxon>Viridiplantae</taxon>
        <taxon>Streptophyta</taxon>
        <taxon>Embryophyta</taxon>
        <taxon>Tracheophyta</taxon>
        <taxon>Spermatophyta</taxon>
        <taxon>Magnoliopsida</taxon>
        <taxon>eudicotyledons</taxon>
        <taxon>Gunneridae</taxon>
        <taxon>Pentapetalae</taxon>
        <taxon>asterids</taxon>
        <taxon>campanulids</taxon>
        <taxon>Escalloniales</taxon>
        <taxon>Escalloniaceae</taxon>
        <taxon>Escallonia</taxon>
    </lineage>
</organism>
<evidence type="ECO:0000313" key="2">
    <source>
        <dbReference type="EMBL" id="KAK2985750.1"/>
    </source>
</evidence>
<dbReference type="Proteomes" id="UP001187471">
    <property type="component" value="Unassembled WGS sequence"/>
</dbReference>
<keyword evidence="3" id="KW-1185">Reference proteome</keyword>
<evidence type="ECO:0000313" key="3">
    <source>
        <dbReference type="Proteomes" id="UP001187471"/>
    </source>
</evidence>